<protein>
    <submittedName>
        <fullName evidence="2">Uncharacterized protein</fullName>
    </submittedName>
</protein>
<accession>A0A0B1SHL1</accession>
<gene>
    <name evidence="2" type="ORF">OESDEN_17293</name>
</gene>
<evidence type="ECO:0000313" key="2">
    <source>
        <dbReference type="EMBL" id="KHJ83012.1"/>
    </source>
</evidence>
<feature type="compositionally biased region" description="Polar residues" evidence="1">
    <location>
        <begin position="36"/>
        <end position="53"/>
    </location>
</feature>
<reference evidence="2 3" key="1">
    <citation type="submission" date="2014-03" db="EMBL/GenBank/DDBJ databases">
        <title>Draft genome of the hookworm Oesophagostomum dentatum.</title>
        <authorList>
            <person name="Mitreva M."/>
        </authorList>
    </citation>
    <scope>NUCLEOTIDE SEQUENCE [LARGE SCALE GENOMIC DNA]</scope>
    <source>
        <strain evidence="2 3">OD-Hann</strain>
    </source>
</reference>
<feature type="region of interest" description="Disordered" evidence="1">
    <location>
        <begin position="144"/>
        <end position="178"/>
    </location>
</feature>
<organism evidence="2 3">
    <name type="scientific">Oesophagostomum dentatum</name>
    <name type="common">Nodular worm</name>
    <dbReference type="NCBI Taxonomy" id="61180"/>
    <lineage>
        <taxon>Eukaryota</taxon>
        <taxon>Metazoa</taxon>
        <taxon>Ecdysozoa</taxon>
        <taxon>Nematoda</taxon>
        <taxon>Chromadorea</taxon>
        <taxon>Rhabditida</taxon>
        <taxon>Rhabditina</taxon>
        <taxon>Rhabditomorpha</taxon>
        <taxon>Strongyloidea</taxon>
        <taxon>Strongylidae</taxon>
        <taxon>Oesophagostomum</taxon>
    </lineage>
</organism>
<proteinExistence type="predicted"/>
<dbReference type="AlphaFoldDB" id="A0A0B1SHL1"/>
<feature type="region of interest" description="Disordered" evidence="1">
    <location>
        <begin position="68"/>
        <end position="87"/>
    </location>
</feature>
<name>A0A0B1SHL1_OESDE</name>
<evidence type="ECO:0000313" key="3">
    <source>
        <dbReference type="Proteomes" id="UP000053660"/>
    </source>
</evidence>
<dbReference type="Proteomes" id="UP000053660">
    <property type="component" value="Unassembled WGS sequence"/>
</dbReference>
<dbReference type="OrthoDB" id="5856121at2759"/>
<feature type="region of interest" description="Disordered" evidence="1">
    <location>
        <begin position="1"/>
        <end position="58"/>
    </location>
</feature>
<dbReference type="EMBL" id="KN575768">
    <property type="protein sequence ID" value="KHJ83012.1"/>
    <property type="molecule type" value="Genomic_DNA"/>
</dbReference>
<keyword evidence="3" id="KW-1185">Reference proteome</keyword>
<evidence type="ECO:0000256" key="1">
    <source>
        <dbReference type="SAM" id="MobiDB-lite"/>
    </source>
</evidence>
<sequence length="178" mass="19012">MTARRSSIVGHQSISSRAASIADDDDDDGFYDNIGTVRSTSSPEPAAKQNNPNAKPLIQFEDRRFSRGSEMDVASLSSRQLPPHGWKPTKIGSFLRKIGGGSRPPGSAASLVSLNKVANETPMKAGNLMKSNSLSTEPWKKMVIDGPSLPARESTPSKGGFGARIKNSIFGSKKRLNG</sequence>